<evidence type="ECO:0000256" key="2">
    <source>
        <dbReference type="ARBA" id="ARBA00022475"/>
    </source>
</evidence>
<keyword evidence="6" id="KW-1133">Transmembrane helix</keyword>
<dbReference type="GO" id="GO:0004984">
    <property type="term" value="F:olfactory receptor activity"/>
    <property type="evidence" value="ECO:0007669"/>
    <property type="project" value="InterPro"/>
</dbReference>
<organism evidence="10">
    <name type="scientific">Adelphocoris lineolatus</name>
    <name type="common">Alfalfa plant bug</name>
    <dbReference type="NCBI Taxonomy" id="236346"/>
    <lineage>
        <taxon>Eukaryota</taxon>
        <taxon>Metazoa</taxon>
        <taxon>Ecdysozoa</taxon>
        <taxon>Arthropoda</taxon>
        <taxon>Hexapoda</taxon>
        <taxon>Insecta</taxon>
        <taxon>Pterygota</taxon>
        <taxon>Neoptera</taxon>
        <taxon>Paraneoptera</taxon>
        <taxon>Hemiptera</taxon>
        <taxon>Heteroptera</taxon>
        <taxon>Panheteroptera</taxon>
        <taxon>Cimicomorpha</taxon>
        <taxon>Miridae</taxon>
        <taxon>Mirini</taxon>
        <taxon>Adelphocoris</taxon>
    </lineage>
</organism>
<evidence type="ECO:0000313" key="10">
    <source>
        <dbReference type="EMBL" id="APZ81458.1"/>
    </source>
</evidence>
<dbReference type="GO" id="GO:0007165">
    <property type="term" value="P:signal transduction"/>
    <property type="evidence" value="ECO:0007669"/>
    <property type="project" value="UniProtKB-KW"/>
</dbReference>
<evidence type="ECO:0000256" key="5">
    <source>
        <dbReference type="ARBA" id="ARBA00022725"/>
    </source>
</evidence>
<dbReference type="AlphaFoldDB" id="A0A2I4PHE0"/>
<evidence type="ECO:0000256" key="8">
    <source>
        <dbReference type="ARBA" id="ARBA00023170"/>
    </source>
</evidence>
<evidence type="ECO:0000256" key="9">
    <source>
        <dbReference type="ARBA" id="ARBA00023224"/>
    </source>
</evidence>
<evidence type="ECO:0000256" key="4">
    <source>
        <dbReference type="ARBA" id="ARBA00022692"/>
    </source>
</evidence>
<protein>
    <submittedName>
        <fullName evidence="10">Olfactory receptor 36</fullName>
    </submittedName>
</protein>
<keyword evidence="2" id="KW-1003">Cell membrane</keyword>
<dbReference type="GO" id="GO:0005549">
    <property type="term" value="F:odorant binding"/>
    <property type="evidence" value="ECO:0007669"/>
    <property type="project" value="InterPro"/>
</dbReference>
<dbReference type="PANTHER" id="PTHR21137">
    <property type="entry name" value="ODORANT RECEPTOR"/>
    <property type="match status" value="1"/>
</dbReference>
<dbReference type="PANTHER" id="PTHR21137:SF35">
    <property type="entry name" value="ODORANT RECEPTOR 19A-RELATED"/>
    <property type="match status" value="1"/>
</dbReference>
<evidence type="ECO:0000256" key="1">
    <source>
        <dbReference type="ARBA" id="ARBA00004651"/>
    </source>
</evidence>
<name>A0A2I4PHE0_ADELI</name>
<dbReference type="Pfam" id="PF02949">
    <property type="entry name" value="7tm_6"/>
    <property type="match status" value="1"/>
</dbReference>
<dbReference type="EMBL" id="KU523636">
    <property type="protein sequence ID" value="APZ81458.1"/>
    <property type="molecule type" value="mRNA"/>
</dbReference>
<evidence type="ECO:0000256" key="7">
    <source>
        <dbReference type="ARBA" id="ARBA00023136"/>
    </source>
</evidence>
<reference evidence="10" key="1">
    <citation type="submission" date="2016-01" db="EMBL/GenBank/DDBJ databases">
        <title>Candidate chemosensory genes identified in Adelphocoris lineolatus (Goeze) (Hemiptera: Miridae) by antennal transcriptome analysis.</title>
        <authorList>
            <person name="Xiao Y."/>
        </authorList>
    </citation>
    <scope>NUCLEOTIDE SEQUENCE</scope>
</reference>
<keyword evidence="5" id="KW-0552">Olfaction</keyword>
<keyword evidence="3" id="KW-0716">Sensory transduction</keyword>
<evidence type="ECO:0000256" key="3">
    <source>
        <dbReference type="ARBA" id="ARBA00022606"/>
    </source>
</evidence>
<keyword evidence="4" id="KW-0812">Transmembrane</keyword>
<comment type="subcellular location">
    <subcellularLocation>
        <location evidence="1">Cell membrane</location>
        <topology evidence="1">Multi-pass membrane protein</topology>
    </subcellularLocation>
</comment>
<dbReference type="GO" id="GO:0005886">
    <property type="term" value="C:plasma membrane"/>
    <property type="evidence" value="ECO:0007669"/>
    <property type="project" value="UniProtKB-SubCell"/>
</dbReference>
<dbReference type="InterPro" id="IPR004117">
    <property type="entry name" value="7tm6_olfct_rcpt"/>
</dbReference>
<keyword evidence="7" id="KW-0472">Membrane</keyword>
<proteinExistence type="evidence at transcript level"/>
<accession>A0A2I4PHE0</accession>
<keyword evidence="8 10" id="KW-0675">Receptor</keyword>
<evidence type="ECO:0000256" key="6">
    <source>
        <dbReference type="ARBA" id="ARBA00022989"/>
    </source>
</evidence>
<keyword evidence="9" id="KW-0807">Transducer</keyword>
<sequence length="116" mass="12685">MSMLSITQGGGQPSILVTSCLLVVAEVASIFMVCEIGETVTTLCRELFDCMYEFNWMDCSAEIGKMINIMKSFMKKPIVITAANLTPIDRDTFGAIMNTSYSYMNLAMASGSVDSH</sequence>